<keyword evidence="15 18" id="KW-0472">Membrane</keyword>
<keyword evidence="14" id="KW-0406">Ion transport</keyword>
<evidence type="ECO:0000256" key="7">
    <source>
        <dbReference type="ARBA" id="ARBA00022692"/>
    </source>
</evidence>
<keyword evidence="3" id="KW-0813">Transport</keyword>
<feature type="transmembrane region" description="Helical" evidence="18">
    <location>
        <begin position="1028"/>
        <end position="1050"/>
    </location>
</feature>
<keyword evidence="6" id="KW-0109">Calcium transport</keyword>
<evidence type="ECO:0000256" key="3">
    <source>
        <dbReference type="ARBA" id="ARBA00022448"/>
    </source>
</evidence>
<feature type="compositionally biased region" description="Basic and acidic residues" evidence="17">
    <location>
        <begin position="457"/>
        <end position="481"/>
    </location>
</feature>
<feature type="region of interest" description="Disordered" evidence="17">
    <location>
        <begin position="347"/>
        <end position="376"/>
    </location>
</feature>
<organism evidence="20 21">
    <name type="scientific">Galendromus occidentalis</name>
    <name type="common">western predatory mite</name>
    <dbReference type="NCBI Taxonomy" id="34638"/>
    <lineage>
        <taxon>Eukaryota</taxon>
        <taxon>Metazoa</taxon>
        <taxon>Ecdysozoa</taxon>
        <taxon>Arthropoda</taxon>
        <taxon>Chelicerata</taxon>
        <taxon>Arachnida</taxon>
        <taxon>Acari</taxon>
        <taxon>Parasitiformes</taxon>
        <taxon>Mesostigmata</taxon>
        <taxon>Gamasina</taxon>
        <taxon>Phytoseioidea</taxon>
        <taxon>Phytoseiidae</taxon>
        <taxon>Typhlodrominae</taxon>
        <taxon>Galendromus</taxon>
    </lineage>
</organism>
<evidence type="ECO:0000256" key="18">
    <source>
        <dbReference type="SAM" id="Phobius"/>
    </source>
</evidence>
<dbReference type="GO" id="GO:0006874">
    <property type="term" value="P:intracellular calcium ion homeostasis"/>
    <property type="evidence" value="ECO:0007669"/>
    <property type="project" value="TreeGrafter"/>
</dbReference>
<feature type="region of interest" description="Disordered" evidence="17">
    <location>
        <begin position="945"/>
        <end position="968"/>
    </location>
</feature>
<keyword evidence="9" id="KW-0106">Calcium</keyword>
<reference evidence="21" key="1">
    <citation type="submission" date="2025-08" db="UniProtKB">
        <authorList>
            <consortium name="RefSeq"/>
        </authorList>
    </citation>
    <scope>IDENTIFICATION</scope>
</reference>
<evidence type="ECO:0000256" key="13">
    <source>
        <dbReference type="ARBA" id="ARBA00023053"/>
    </source>
</evidence>
<keyword evidence="16" id="KW-0739">Sodium transport</keyword>
<evidence type="ECO:0000256" key="4">
    <source>
        <dbReference type="ARBA" id="ARBA00022449"/>
    </source>
</evidence>
<keyword evidence="11" id="KW-0630">Potassium</keyword>
<gene>
    <name evidence="21" type="primary">LOC100902645</name>
</gene>
<feature type="compositionally biased region" description="Basic residues" evidence="17">
    <location>
        <begin position="485"/>
        <end position="501"/>
    </location>
</feature>
<dbReference type="Gene3D" id="1.20.1420.30">
    <property type="entry name" value="NCX, central ion-binding region"/>
    <property type="match status" value="2"/>
</dbReference>
<feature type="domain" description="Sodium/calcium exchanger membrane region" evidence="19">
    <location>
        <begin position="712"/>
        <end position="854"/>
    </location>
</feature>
<evidence type="ECO:0000256" key="1">
    <source>
        <dbReference type="ARBA" id="ARBA00004141"/>
    </source>
</evidence>
<dbReference type="PANTHER" id="PTHR10846:SF74">
    <property type="entry name" value="SODIUM_POTASSIUM_CALCIUM EXCHANGER CG1090-RELATED"/>
    <property type="match status" value="1"/>
</dbReference>
<dbReference type="InterPro" id="IPR004837">
    <property type="entry name" value="NaCa_Exmemb"/>
</dbReference>
<keyword evidence="10" id="KW-0769">Symport</keyword>
<evidence type="ECO:0000256" key="9">
    <source>
        <dbReference type="ARBA" id="ARBA00022837"/>
    </source>
</evidence>
<feature type="compositionally biased region" description="Basic and acidic residues" evidence="17">
    <location>
        <begin position="440"/>
        <end position="450"/>
    </location>
</feature>
<feature type="compositionally biased region" description="Basic and acidic residues" evidence="17">
    <location>
        <begin position="502"/>
        <end position="525"/>
    </location>
</feature>
<proteinExistence type="inferred from homology"/>
<feature type="transmembrane region" description="Helical" evidence="18">
    <location>
        <begin position="836"/>
        <end position="855"/>
    </location>
</feature>
<protein>
    <submittedName>
        <fullName evidence="21">Uncharacterized protein LOC100902645</fullName>
    </submittedName>
</protein>
<feature type="transmembrane region" description="Helical" evidence="18">
    <location>
        <begin position="1062"/>
        <end position="1085"/>
    </location>
</feature>
<evidence type="ECO:0000313" key="21">
    <source>
        <dbReference type="RefSeq" id="XP_003744598.1"/>
    </source>
</evidence>
<keyword evidence="20" id="KW-1185">Reference proteome</keyword>
<dbReference type="InterPro" id="IPR004481">
    <property type="entry name" value="K/Na/Ca-exchanger"/>
</dbReference>
<feature type="compositionally biased region" description="Basic residues" evidence="17">
    <location>
        <begin position="600"/>
        <end position="619"/>
    </location>
</feature>
<feature type="transmembrane region" description="Helical" evidence="18">
    <location>
        <begin position="707"/>
        <end position="731"/>
    </location>
</feature>
<accession>A0AAJ6VYT3</accession>
<feature type="compositionally biased region" description="Basic and acidic residues" evidence="17">
    <location>
        <begin position="120"/>
        <end position="129"/>
    </location>
</feature>
<dbReference type="Pfam" id="PF01699">
    <property type="entry name" value="Na_Ca_ex"/>
    <property type="match status" value="2"/>
</dbReference>
<evidence type="ECO:0000256" key="17">
    <source>
        <dbReference type="SAM" id="MobiDB-lite"/>
    </source>
</evidence>
<feature type="compositionally biased region" description="Basic residues" evidence="17">
    <location>
        <begin position="579"/>
        <end position="590"/>
    </location>
</feature>
<dbReference type="FunFam" id="1.20.1420.30:FF:000009">
    <property type="entry name" value="sodium/potassium/calcium exchanger 5 isoform X2"/>
    <property type="match status" value="1"/>
</dbReference>
<dbReference type="GO" id="GO:0008273">
    <property type="term" value="F:calcium, potassium:sodium antiporter activity"/>
    <property type="evidence" value="ECO:0007669"/>
    <property type="project" value="TreeGrafter"/>
</dbReference>
<dbReference type="PANTHER" id="PTHR10846">
    <property type="entry name" value="SODIUM/POTASSIUM/CALCIUM EXCHANGER"/>
    <property type="match status" value="1"/>
</dbReference>
<feature type="transmembrane region" description="Helical" evidence="18">
    <location>
        <begin position="997"/>
        <end position="1016"/>
    </location>
</feature>
<feature type="compositionally biased region" description="Basic and acidic residues" evidence="17">
    <location>
        <begin position="53"/>
        <end position="63"/>
    </location>
</feature>
<dbReference type="InterPro" id="IPR044880">
    <property type="entry name" value="NCX_ion-bd_dom_sf"/>
</dbReference>
<evidence type="ECO:0000256" key="10">
    <source>
        <dbReference type="ARBA" id="ARBA00022847"/>
    </source>
</evidence>
<keyword evidence="12 18" id="KW-1133">Transmembrane helix</keyword>
<dbReference type="RefSeq" id="XP_003744598.1">
    <property type="nucleotide sequence ID" value="XM_003744550.1"/>
</dbReference>
<keyword evidence="8" id="KW-0732">Signal</keyword>
<comment type="subcellular location">
    <subcellularLocation>
        <location evidence="1">Membrane</location>
        <topology evidence="1">Multi-pass membrane protein</topology>
    </subcellularLocation>
</comment>
<feature type="transmembrane region" description="Helical" evidence="18">
    <location>
        <begin position="1133"/>
        <end position="1153"/>
    </location>
</feature>
<evidence type="ECO:0000256" key="15">
    <source>
        <dbReference type="ARBA" id="ARBA00023136"/>
    </source>
</evidence>
<feature type="transmembrane region" description="Helical" evidence="18">
    <location>
        <begin position="752"/>
        <end position="772"/>
    </location>
</feature>
<dbReference type="GeneID" id="100902645"/>
<keyword evidence="4" id="KW-0050">Antiport</keyword>
<comment type="similarity">
    <text evidence="2">Belongs to the Ca(2+):cation antiporter (CaCA) (TC 2.A.19) family. SLC24A subfamily.</text>
</comment>
<feature type="region of interest" description="Disordered" evidence="17">
    <location>
        <begin position="24"/>
        <end position="129"/>
    </location>
</feature>
<evidence type="ECO:0000256" key="6">
    <source>
        <dbReference type="ARBA" id="ARBA00022568"/>
    </source>
</evidence>
<name>A0AAJ6VYT3_9ACAR</name>
<evidence type="ECO:0000313" key="20">
    <source>
        <dbReference type="Proteomes" id="UP000694867"/>
    </source>
</evidence>
<keyword evidence="5" id="KW-0633">Potassium transport</keyword>
<evidence type="ECO:0000259" key="19">
    <source>
        <dbReference type="Pfam" id="PF01699"/>
    </source>
</evidence>
<dbReference type="GO" id="GO:0015293">
    <property type="term" value="F:symporter activity"/>
    <property type="evidence" value="ECO:0007669"/>
    <property type="project" value="UniProtKB-KW"/>
</dbReference>
<keyword evidence="7 18" id="KW-0812">Transmembrane</keyword>
<evidence type="ECO:0000256" key="12">
    <source>
        <dbReference type="ARBA" id="ARBA00022989"/>
    </source>
</evidence>
<dbReference type="GO" id="GO:0005886">
    <property type="term" value="C:plasma membrane"/>
    <property type="evidence" value="ECO:0007669"/>
    <property type="project" value="TreeGrafter"/>
</dbReference>
<feature type="compositionally biased region" description="Basic residues" evidence="17">
    <location>
        <begin position="545"/>
        <end position="567"/>
    </location>
</feature>
<dbReference type="GO" id="GO:0005262">
    <property type="term" value="F:calcium channel activity"/>
    <property type="evidence" value="ECO:0007669"/>
    <property type="project" value="TreeGrafter"/>
</dbReference>
<evidence type="ECO:0000256" key="8">
    <source>
        <dbReference type="ARBA" id="ARBA00022729"/>
    </source>
</evidence>
<evidence type="ECO:0000256" key="11">
    <source>
        <dbReference type="ARBA" id="ARBA00022958"/>
    </source>
</evidence>
<feature type="transmembrane region" description="Helical" evidence="18">
    <location>
        <begin position="1159"/>
        <end position="1179"/>
    </location>
</feature>
<feature type="transmembrane region" description="Helical" evidence="18">
    <location>
        <begin position="1097"/>
        <end position="1121"/>
    </location>
</feature>
<evidence type="ECO:0000256" key="5">
    <source>
        <dbReference type="ARBA" id="ARBA00022538"/>
    </source>
</evidence>
<dbReference type="AlphaFoldDB" id="A0AAJ6VYT3"/>
<evidence type="ECO:0000256" key="2">
    <source>
        <dbReference type="ARBA" id="ARBA00005364"/>
    </source>
</evidence>
<sequence length="1197" mass="132287">MLVFVDETVWSEVGMHRINEEKKLSTRLSAGFGKTKKTPPSPAPPRSPTGEIVGDRETARDALSKAANNSVTRDIRENVEKAADHVAREAAPEKTSSKDTEKPRDSKKVSVKPSDCVQNEQRDSEIDKKSARKKLNVNRVMVTKVYDLEDCHCSEDMDSVTLGGLAMGRQDESAATARRKNRNPNAITDLHIREVPCMTSAALLAEDSTSPAHLSTATPRTKEAVAKRKEARKKAIKALKSILENKNLRLLAREVSDFPEFIHLGIIIEIYHSTDNPLDRVGNAAKEIPEIRSLSKATPQRVTVRRVQMSQEDEPVEAYRCASGMTVTVAKQGDEQDDEILISIKSPNNAPRSCPRGVNSQTWLPEPPEMGTRRRHQGNHISTVKMSQVRGQFEVRSNSGGVDLVQTSPLHIPWQAFDDSCEICRHLVHLHRHMSLGDCRVPESRKDRAPESAGDDTAPRDLQSRKTRGLRKDVSSKERATSKSPSRKGRRSSPSRKKAKSKKDDKSSKEKGPKDERKRFVKALEKMISFKPQSMLSGESEQKKPASKRSKSSKGKAGKKAEKPRRRGERESSTQGTKRVPKSRKSRKNPTRPSRDKSPRSVKKSSKKKAPRTPKKTRRSPSTSLEGGRVAERASKISATASSVIDYDEDHAAIPGGGFERSSELDMPILKGGGRKPRGEALSNCSPAAVEEFPRPHFTFEERKSGWLALYAIVAIYMFVCLTTLCDAYFIPAIEVLTETLNIDDSVAGATFMAGASSVPAIASSLIAILIAKGDLGVSTALGSAVLNSAGVVGVGALFATELVMLSRWPLYRDCSFCFLSMLVMVIAMYDDVIMWYESTGLLLLYFVYILLMIFDKRLRAAFTETFNFLRDKPHTNVKSFPPTSSNTESRVSVGAIMRAKSFGDPPGDPQRHRSGLPSTNRFAEPVISYRLTYSSGHDEGIVVNSGKASGRDKESDPNTASRPAGFEMKADASAGRTRFDVLTYFKGELLPPKGTLMMVLWIFYLPFLLLFVFTIPNCLRTTCRKFFVVALCMSVFYITIASYLLVWMISVIGFTLDIPDAAMGLTFLAIGVTLPDVVISVLIIRKGHPDMAISNAIASNIVEILVGLALPWLVKTLFVAPGQPVSLQSRGMLYFTVYLLLTLVFLIVLTHMCGWVMTKLYGTILIVWYVVFLTVSVSHELGYLGGERPITCPSSY</sequence>
<dbReference type="Proteomes" id="UP000694867">
    <property type="component" value="Unplaced"/>
</dbReference>
<keyword evidence="13" id="KW-0915">Sodium</keyword>
<evidence type="ECO:0000256" key="14">
    <source>
        <dbReference type="ARBA" id="ARBA00023065"/>
    </source>
</evidence>
<feature type="compositionally biased region" description="Basic and acidic residues" evidence="17">
    <location>
        <begin position="73"/>
        <end position="108"/>
    </location>
</feature>
<dbReference type="NCBIfam" id="TIGR00367">
    <property type="entry name" value="calcium/sodium antiporter"/>
    <property type="match status" value="1"/>
</dbReference>
<feature type="region of interest" description="Disordered" evidence="17">
    <location>
        <begin position="439"/>
        <end position="634"/>
    </location>
</feature>
<feature type="domain" description="Sodium/calcium exchanger membrane region" evidence="19">
    <location>
        <begin position="1029"/>
        <end position="1177"/>
    </location>
</feature>
<dbReference type="KEGG" id="goe:100902645"/>
<evidence type="ECO:0000256" key="16">
    <source>
        <dbReference type="ARBA" id="ARBA00023201"/>
    </source>
</evidence>